<evidence type="ECO:0000313" key="1">
    <source>
        <dbReference type="EMBL" id="KAG6523235.1"/>
    </source>
</evidence>
<dbReference type="Proteomes" id="UP000734854">
    <property type="component" value="Unassembled WGS sequence"/>
</dbReference>
<organism evidence="1 2">
    <name type="scientific">Zingiber officinale</name>
    <name type="common">Ginger</name>
    <name type="synonym">Amomum zingiber</name>
    <dbReference type="NCBI Taxonomy" id="94328"/>
    <lineage>
        <taxon>Eukaryota</taxon>
        <taxon>Viridiplantae</taxon>
        <taxon>Streptophyta</taxon>
        <taxon>Embryophyta</taxon>
        <taxon>Tracheophyta</taxon>
        <taxon>Spermatophyta</taxon>
        <taxon>Magnoliopsida</taxon>
        <taxon>Liliopsida</taxon>
        <taxon>Zingiberales</taxon>
        <taxon>Zingiberaceae</taxon>
        <taxon>Zingiber</taxon>
    </lineage>
</organism>
<sequence length="274" mass="31059">MNQVLDLVVMQKIFKICKDNKDLCFEVVVLRIAMFSKIGYDCSVGETTYLVALIDVKPDKKVKLLVDVKDILTKFEDVMPAELLKHLPPRPFSRSKRFSAVWFFAALRIKRWLWLPISFLRLFHRLVRSVLAAEEALQARKQIFGLNCKGVDASWGSEQDGWAGFLMIDWEEPGLGQAQGCELMFGMVPKQMNQVLDLVAKQKISKVEITLVTIGIKALKIAGRNHEIRERIAALEALVGVAPEGEDVCNLIAKIFKLEANMEQIQESPMEELV</sequence>
<keyword evidence="2" id="KW-1185">Reference proteome</keyword>
<evidence type="ECO:0000313" key="2">
    <source>
        <dbReference type="Proteomes" id="UP000734854"/>
    </source>
</evidence>
<proteinExistence type="predicted"/>
<dbReference type="AlphaFoldDB" id="A0A8J5HBA1"/>
<comment type="caution">
    <text evidence="1">The sequence shown here is derived from an EMBL/GenBank/DDBJ whole genome shotgun (WGS) entry which is preliminary data.</text>
</comment>
<reference evidence="1 2" key="1">
    <citation type="submission" date="2020-08" db="EMBL/GenBank/DDBJ databases">
        <title>Plant Genome Project.</title>
        <authorList>
            <person name="Zhang R.-G."/>
        </authorList>
    </citation>
    <scope>NUCLEOTIDE SEQUENCE [LARGE SCALE GENOMIC DNA]</scope>
    <source>
        <tissue evidence="1">Rhizome</tissue>
    </source>
</reference>
<protein>
    <submittedName>
        <fullName evidence="1">Uncharacterized protein</fullName>
    </submittedName>
</protein>
<gene>
    <name evidence="1" type="ORF">ZIOFF_013089</name>
</gene>
<name>A0A8J5HBA1_ZINOF</name>
<accession>A0A8J5HBA1</accession>
<dbReference type="EMBL" id="JACMSC010000004">
    <property type="protein sequence ID" value="KAG6523235.1"/>
    <property type="molecule type" value="Genomic_DNA"/>
</dbReference>